<keyword evidence="3" id="KW-1185">Reference proteome</keyword>
<name>A0A1X7RRZ0_ZYMT9</name>
<dbReference type="STRING" id="1276538.A0A1X7RRZ0"/>
<evidence type="ECO:0000313" key="3">
    <source>
        <dbReference type="Proteomes" id="UP000215127"/>
    </source>
</evidence>
<protein>
    <submittedName>
        <fullName evidence="2">Uncharacterized protein</fullName>
    </submittedName>
</protein>
<feature type="compositionally biased region" description="Polar residues" evidence="1">
    <location>
        <begin position="590"/>
        <end position="604"/>
    </location>
</feature>
<feature type="region of interest" description="Disordered" evidence="1">
    <location>
        <begin position="83"/>
        <end position="167"/>
    </location>
</feature>
<proteinExistence type="predicted"/>
<dbReference type="AlphaFoldDB" id="A0A1X7RRZ0"/>
<sequence length="768" mass="83041">MPTYSACGVTATLSLADLETSVTKTVDTRPGALNRDGKRIEQVFAAGKPLRERPIGSDGSETGVMQFIGEDENLPCFVVEASEHSRPRVTRDETRESSGLPAFAPPNLRKEGSSMNMTDSPLTSLAATPSTEARSTMPAASRRGTPSKVAPSLAAHGTGRESSESFASNRIEGLPLHQLSTPQALVLEVQTCRKSFPQKINRKRGDMRFPDMKIELFLNGQLADSHFINYQRSGTDHKHKFSGTRIHKQIAKPWIYQALGQGESSDLTAAQRWAGISALLVDHVKTRGVDKRDQLSPIAQYLSALSSLALPDRLKDCANLGVLDVIITTGKGSKQGPIHGYLTSPRAMLSTKYDAGTPEDINELEDDPFVDTQLPDHSTSATTVSSSENMSAPVSFNALPTASQVADTSELSSEHLAQIPPSTSPAIPLARRTRSAAVEDNTVPPVQEPVDESLQVADAQPKSKIQIFADKLGIPPDKMSMARQWHSKRGKPSMCKTITERLNDIRKMSVENQEVAIAEVLEAISSSDASASPVKAEPPRKRARKDSRVHQDEHVSMQDVEDDPIAMEAQQRMHMLIDQGATPDGRLASRVSSLSAHRQPTKKTALSPPVMAPPPVLGKLVPQDSGPSLEKKKPSDCDTEALGRTPSILATPQKEEQSKRSEGKPAQAEATMTPLEQESLLGETPQPMSISPKKKSKARSRAASTPALKPSPDESTGEEALAAFQPPELCRGSVLTYAGPGMQRQTTKSRPGIFDEDELVVGMRFVVI</sequence>
<evidence type="ECO:0000256" key="1">
    <source>
        <dbReference type="SAM" id="MobiDB-lite"/>
    </source>
</evidence>
<dbReference type="EMBL" id="LT853695">
    <property type="protein sequence ID" value="SMQ49747.1"/>
    <property type="molecule type" value="Genomic_DNA"/>
</dbReference>
<feature type="compositionally biased region" description="Basic and acidic residues" evidence="1">
    <location>
        <begin position="546"/>
        <end position="556"/>
    </location>
</feature>
<reference evidence="2 3" key="1">
    <citation type="submission" date="2016-06" db="EMBL/GenBank/DDBJ databases">
        <authorList>
            <person name="Kjaerup R.B."/>
            <person name="Dalgaard T.S."/>
            <person name="Juul-Madsen H.R."/>
        </authorList>
    </citation>
    <scope>NUCLEOTIDE SEQUENCE [LARGE SCALE GENOMIC DNA]</scope>
</reference>
<gene>
    <name evidence="2" type="ORF">ZT3D7_G4898</name>
</gene>
<feature type="compositionally biased region" description="Polar residues" evidence="1">
    <location>
        <begin position="113"/>
        <end position="134"/>
    </location>
</feature>
<feature type="compositionally biased region" description="Basic and acidic residues" evidence="1">
    <location>
        <begin position="83"/>
        <end position="96"/>
    </location>
</feature>
<feature type="region of interest" description="Disordered" evidence="1">
    <location>
        <begin position="526"/>
        <end position="563"/>
    </location>
</feature>
<feature type="region of interest" description="Disordered" evidence="1">
    <location>
        <begin position="583"/>
        <end position="719"/>
    </location>
</feature>
<feature type="compositionally biased region" description="Basic and acidic residues" evidence="1">
    <location>
        <begin position="653"/>
        <end position="663"/>
    </location>
</feature>
<organism evidence="2 3">
    <name type="scientific">Zymoseptoria tritici (strain ST99CH_3D7)</name>
    <dbReference type="NCBI Taxonomy" id="1276538"/>
    <lineage>
        <taxon>Eukaryota</taxon>
        <taxon>Fungi</taxon>
        <taxon>Dikarya</taxon>
        <taxon>Ascomycota</taxon>
        <taxon>Pezizomycotina</taxon>
        <taxon>Dothideomycetes</taxon>
        <taxon>Dothideomycetidae</taxon>
        <taxon>Mycosphaerellales</taxon>
        <taxon>Mycosphaerellaceae</taxon>
        <taxon>Zymoseptoria</taxon>
    </lineage>
</organism>
<accession>A0A1X7RRZ0</accession>
<dbReference type="Proteomes" id="UP000215127">
    <property type="component" value="Chromosome 4"/>
</dbReference>
<evidence type="ECO:0000313" key="2">
    <source>
        <dbReference type="EMBL" id="SMQ49747.1"/>
    </source>
</evidence>